<evidence type="ECO:0000256" key="4">
    <source>
        <dbReference type="ARBA" id="ARBA00022777"/>
    </source>
</evidence>
<dbReference type="GO" id="GO:0034456">
    <property type="term" value="C:UTP-C complex"/>
    <property type="evidence" value="ECO:0007669"/>
    <property type="project" value="UniProtKB-ARBA"/>
</dbReference>
<dbReference type="PROSITE" id="PS00107">
    <property type="entry name" value="PROTEIN_KINASE_ATP"/>
    <property type="match status" value="1"/>
</dbReference>
<evidence type="ECO:0000259" key="12">
    <source>
        <dbReference type="PROSITE" id="PS50011"/>
    </source>
</evidence>
<evidence type="ECO:0000256" key="5">
    <source>
        <dbReference type="ARBA" id="ARBA00022840"/>
    </source>
</evidence>
<evidence type="ECO:0000256" key="3">
    <source>
        <dbReference type="ARBA" id="ARBA00022741"/>
    </source>
</evidence>
<comment type="catalytic activity">
    <reaction evidence="7 11">
        <text>L-seryl-[protein] + ATP = O-phospho-L-seryl-[protein] + ADP + H(+)</text>
        <dbReference type="Rhea" id="RHEA:17989"/>
        <dbReference type="Rhea" id="RHEA-COMP:9863"/>
        <dbReference type="Rhea" id="RHEA-COMP:11604"/>
        <dbReference type="ChEBI" id="CHEBI:15378"/>
        <dbReference type="ChEBI" id="CHEBI:29999"/>
        <dbReference type="ChEBI" id="CHEBI:30616"/>
        <dbReference type="ChEBI" id="CHEBI:83421"/>
        <dbReference type="ChEBI" id="CHEBI:456216"/>
        <dbReference type="EC" id="2.7.11.1"/>
    </reaction>
</comment>
<proteinExistence type="inferred from homology"/>
<dbReference type="GO" id="GO:0005956">
    <property type="term" value="C:protein kinase CK2 complex"/>
    <property type="evidence" value="ECO:0007669"/>
    <property type="project" value="TreeGrafter"/>
</dbReference>
<dbReference type="EC" id="2.7.11.1" evidence="11"/>
<dbReference type="FunFam" id="1.10.510.10:FF:000459">
    <property type="entry name" value="Casein kinase II subunit alpha"/>
    <property type="match status" value="1"/>
</dbReference>
<dbReference type="AlphaFoldDB" id="A0A1L0B2Q9"/>
<organism evidence="13 14">
    <name type="scientific">Hanseniaspora guilliermondii</name>
    <dbReference type="NCBI Taxonomy" id="56406"/>
    <lineage>
        <taxon>Eukaryota</taxon>
        <taxon>Fungi</taxon>
        <taxon>Dikarya</taxon>
        <taxon>Ascomycota</taxon>
        <taxon>Saccharomycotina</taxon>
        <taxon>Saccharomycetes</taxon>
        <taxon>Saccharomycodales</taxon>
        <taxon>Saccharomycodaceae</taxon>
        <taxon>Hanseniaspora</taxon>
    </lineage>
</organism>
<dbReference type="InterPro" id="IPR000719">
    <property type="entry name" value="Prot_kinase_dom"/>
</dbReference>
<evidence type="ECO:0000256" key="11">
    <source>
        <dbReference type="RuleBase" id="RU369118"/>
    </source>
</evidence>
<dbReference type="PROSITE" id="PS00108">
    <property type="entry name" value="PROTEIN_KINASE_ST"/>
    <property type="match status" value="1"/>
</dbReference>
<sequence length="422" mass="50257">MVRSVNVIDESQHKSRVYADALVDLEKTPKYPQGDLYSNYEIIEWIHCKDNQCSFQSIDDIEPITPLTYPNNTNTFIKLKDLKKPQEDSSASDMKLEVLSKIGKGRYSDVYKAVDIATDKYYVIKFLKPIRRKRIFREILILNNLNLKNPYVKVSKFIDVNFNYYNQDSTLVRKYYMKEHNGRENIILLDHYEISNTDQYKLIFESAVDCNFRSLNFTKIKLKKYTWELLKGLDYIHSMGIMHRDIKPYNVCYDYENDKIKIIDFGLAEFYYPLAEHNVRVASRVYKSPELLVNYKKYDYSLDLWSLGCILAALVFQKDPFFHGKDNNDQLLKIIKILGTDDLFNYMEKYEIRLQGEIKQMVEDFPYYPKKSWRKLAVEKCNKELFDSEFVDFIDGLLCYDHQYRLTAREAMMMPWLDAVRE</sequence>
<dbReference type="GO" id="GO:0106310">
    <property type="term" value="F:protein serine kinase activity"/>
    <property type="evidence" value="ECO:0007669"/>
    <property type="project" value="UniProtKB-UniRule"/>
</dbReference>
<evidence type="ECO:0000256" key="10">
    <source>
        <dbReference type="RuleBase" id="RU000304"/>
    </source>
</evidence>
<dbReference type="Gene3D" id="1.10.510.10">
    <property type="entry name" value="Transferase(Phosphotransferase) domain 1"/>
    <property type="match status" value="1"/>
</dbReference>
<reference evidence="14" key="1">
    <citation type="submission" date="2016-11" db="EMBL/GenBank/DDBJ databases">
        <authorList>
            <person name="Guldener U."/>
        </authorList>
    </citation>
    <scope>NUCLEOTIDE SEQUENCE [LARGE SCALE GENOMIC DNA]</scope>
</reference>
<dbReference type="FunFam" id="3.30.200.20:FF:000088">
    <property type="entry name" value="Casein kinase II subunit alpha"/>
    <property type="match status" value="1"/>
</dbReference>
<evidence type="ECO:0000256" key="2">
    <source>
        <dbReference type="ARBA" id="ARBA00022679"/>
    </source>
</evidence>
<keyword evidence="2 11" id="KW-0808">Transferase</keyword>
<evidence type="ECO:0000256" key="7">
    <source>
        <dbReference type="ARBA" id="ARBA00048679"/>
    </source>
</evidence>
<accession>A0A1L0B2Q9</accession>
<dbReference type="Gene3D" id="3.30.200.20">
    <property type="entry name" value="Phosphorylase Kinase, domain 1"/>
    <property type="match status" value="1"/>
</dbReference>
<dbReference type="GO" id="GO:0007535">
    <property type="term" value="P:donor selection"/>
    <property type="evidence" value="ECO:0007669"/>
    <property type="project" value="UniProtKB-ARBA"/>
</dbReference>
<dbReference type="GO" id="GO:0006359">
    <property type="term" value="P:regulation of transcription by RNA polymerase III"/>
    <property type="evidence" value="ECO:0007669"/>
    <property type="project" value="UniProtKB-ARBA"/>
</dbReference>
<protein>
    <recommendedName>
        <fullName evidence="11">Casein kinase II subunit alpha</fullName>
        <shortName evidence="11">CK II alpha</shortName>
        <ecNumber evidence="11">2.7.11.1</ecNumber>
    </recommendedName>
</protein>
<dbReference type="GO" id="GO:0042790">
    <property type="term" value="P:nucleolar large rRNA transcription by RNA polymerase I"/>
    <property type="evidence" value="ECO:0007669"/>
    <property type="project" value="UniProtKB-ARBA"/>
</dbReference>
<dbReference type="Proteomes" id="UP000183365">
    <property type="component" value="Unassembled WGS sequence"/>
</dbReference>
<comment type="catalytic activity">
    <reaction evidence="6 11">
        <text>L-threonyl-[protein] + ATP = O-phospho-L-threonyl-[protein] + ADP + H(+)</text>
        <dbReference type="Rhea" id="RHEA:46608"/>
        <dbReference type="Rhea" id="RHEA-COMP:11060"/>
        <dbReference type="Rhea" id="RHEA-COMP:11605"/>
        <dbReference type="ChEBI" id="CHEBI:15378"/>
        <dbReference type="ChEBI" id="CHEBI:30013"/>
        <dbReference type="ChEBI" id="CHEBI:30616"/>
        <dbReference type="ChEBI" id="CHEBI:61977"/>
        <dbReference type="ChEBI" id="CHEBI:456216"/>
        <dbReference type="EC" id="2.7.11.1"/>
    </reaction>
</comment>
<dbReference type="SMART" id="SM00220">
    <property type="entry name" value="S_TKc"/>
    <property type="match status" value="1"/>
</dbReference>
<keyword evidence="3 9" id="KW-0547">Nucleotide-binding</keyword>
<keyword evidence="1 10" id="KW-0723">Serine/threonine-protein kinase</keyword>
<comment type="subcellular location">
    <subcellularLocation>
        <location evidence="11">Nucleus</location>
    </subcellularLocation>
</comment>
<comment type="subunit">
    <text evidence="11">Heterotetramer.</text>
</comment>
<feature type="domain" description="Protein kinase" evidence="12">
    <location>
        <begin position="96"/>
        <end position="417"/>
    </location>
</feature>
<dbReference type="InterPro" id="IPR017441">
    <property type="entry name" value="Protein_kinase_ATP_BS"/>
</dbReference>
<dbReference type="GO" id="GO:0005654">
    <property type="term" value="C:nucleoplasm"/>
    <property type="evidence" value="ECO:0007669"/>
    <property type="project" value="UniProtKB-ARBA"/>
</dbReference>
<dbReference type="PROSITE" id="PS50011">
    <property type="entry name" value="PROTEIN_KINASE_DOM"/>
    <property type="match status" value="1"/>
</dbReference>
<dbReference type="VEuPathDB" id="FungiDB:HGUI_01427"/>
<keyword evidence="4 11" id="KW-0418">Kinase</keyword>
<dbReference type="OrthoDB" id="3969941at2759"/>
<dbReference type="GO" id="GO:0004674">
    <property type="term" value="F:protein serine/threonine kinase activity"/>
    <property type="evidence" value="ECO:0007669"/>
    <property type="project" value="UniProtKB-UniRule"/>
</dbReference>
<dbReference type="SUPFAM" id="SSF56112">
    <property type="entry name" value="Protein kinase-like (PK-like)"/>
    <property type="match status" value="1"/>
</dbReference>
<evidence type="ECO:0000313" key="14">
    <source>
        <dbReference type="Proteomes" id="UP000183365"/>
    </source>
</evidence>
<keyword evidence="14" id="KW-1185">Reference proteome</keyword>
<feature type="binding site" evidence="9">
    <location>
        <position position="125"/>
    </location>
    <ligand>
        <name>ATP</name>
        <dbReference type="ChEBI" id="CHEBI:30616"/>
    </ligand>
</feature>
<name>A0A1L0B2Q9_9ASCO</name>
<comment type="function">
    <text evidence="8">Catalytic subunit of a constitutively active serine/threonine-protein kinase complex that phosphorylates a large number of substrates containing acidic residues C-terminal to the phosphorylated serine or threonine. Phosphorylates YTA7 during S-phase to promote transcription of histones.</text>
</comment>
<dbReference type="InterPro" id="IPR008271">
    <property type="entry name" value="Ser/Thr_kinase_AS"/>
</dbReference>
<gene>
    <name evidence="13" type="ORF">HGUI_01427</name>
</gene>
<dbReference type="PANTHER" id="PTHR24054">
    <property type="entry name" value="CASEIN KINASE II SUBUNIT ALPHA"/>
    <property type="match status" value="1"/>
</dbReference>
<dbReference type="GO" id="GO:0051726">
    <property type="term" value="P:regulation of cell cycle"/>
    <property type="evidence" value="ECO:0007669"/>
    <property type="project" value="TreeGrafter"/>
</dbReference>
<dbReference type="EMBL" id="FQNF01000019">
    <property type="protein sequence ID" value="SGZ39227.1"/>
    <property type="molecule type" value="Genomic_DNA"/>
</dbReference>
<dbReference type="Pfam" id="PF00069">
    <property type="entry name" value="Pkinase"/>
    <property type="match status" value="1"/>
</dbReference>
<dbReference type="GO" id="GO:0032545">
    <property type="term" value="C:CURI complex"/>
    <property type="evidence" value="ECO:0007669"/>
    <property type="project" value="UniProtKB-ARBA"/>
</dbReference>
<evidence type="ECO:0000256" key="9">
    <source>
        <dbReference type="PROSITE-ProRule" id="PRU10141"/>
    </source>
</evidence>
<keyword evidence="11" id="KW-0539">Nucleus</keyword>
<dbReference type="InterPro" id="IPR045216">
    <property type="entry name" value="CK2_alpha"/>
</dbReference>
<dbReference type="InterPro" id="IPR011009">
    <property type="entry name" value="Kinase-like_dom_sf"/>
</dbReference>
<evidence type="ECO:0000256" key="8">
    <source>
        <dbReference type="ARBA" id="ARBA00053883"/>
    </source>
</evidence>
<evidence type="ECO:0000256" key="6">
    <source>
        <dbReference type="ARBA" id="ARBA00047899"/>
    </source>
</evidence>
<dbReference type="PANTHER" id="PTHR24054:SF0">
    <property type="entry name" value="CASEIN KINASE II SUBUNIT ALPHA"/>
    <property type="match status" value="1"/>
</dbReference>
<evidence type="ECO:0000256" key="1">
    <source>
        <dbReference type="ARBA" id="ARBA00022527"/>
    </source>
</evidence>
<evidence type="ECO:0000313" key="13">
    <source>
        <dbReference type="EMBL" id="SGZ39227.1"/>
    </source>
</evidence>
<dbReference type="GO" id="GO:0005829">
    <property type="term" value="C:cytosol"/>
    <property type="evidence" value="ECO:0007669"/>
    <property type="project" value="TreeGrafter"/>
</dbReference>
<dbReference type="GO" id="GO:0005524">
    <property type="term" value="F:ATP binding"/>
    <property type="evidence" value="ECO:0007669"/>
    <property type="project" value="UniProtKB-UniRule"/>
</dbReference>
<comment type="similarity">
    <text evidence="11">Belongs to the protein kinase superfamily. Ser/Thr protein kinase family. CK2 subfamily.</text>
</comment>
<dbReference type="GO" id="GO:0060962">
    <property type="term" value="P:regulation of ribosomal protein gene transcription by RNA polymerase II"/>
    <property type="evidence" value="ECO:0007669"/>
    <property type="project" value="UniProtKB-ARBA"/>
</dbReference>
<dbReference type="GO" id="GO:0006356">
    <property type="term" value="P:regulation of transcription by RNA polymerase I"/>
    <property type="evidence" value="ECO:0007669"/>
    <property type="project" value="UniProtKB-ARBA"/>
</dbReference>
<keyword evidence="5 9" id="KW-0067">ATP-binding</keyword>
<dbReference type="GO" id="GO:0032040">
    <property type="term" value="C:small-subunit processome"/>
    <property type="evidence" value="ECO:0007669"/>
    <property type="project" value="UniProtKB-ARBA"/>
</dbReference>
<dbReference type="GO" id="GO:0006974">
    <property type="term" value="P:DNA damage response"/>
    <property type="evidence" value="ECO:0007669"/>
    <property type="project" value="UniProtKB-ARBA"/>
</dbReference>